<name>A0A9J6FB10_HAELO</name>
<feature type="compositionally biased region" description="Polar residues" evidence="1">
    <location>
        <begin position="10"/>
        <end position="23"/>
    </location>
</feature>
<feature type="region of interest" description="Disordered" evidence="1">
    <location>
        <begin position="107"/>
        <end position="126"/>
    </location>
</feature>
<evidence type="ECO:0000313" key="3">
    <source>
        <dbReference type="Proteomes" id="UP000821853"/>
    </source>
</evidence>
<reference evidence="2 3" key="1">
    <citation type="journal article" date="2020" name="Cell">
        <title>Large-Scale Comparative Analyses of Tick Genomes Elucidate Their Genetic Diversity and Vector Capacities.</title>
        <authorList>
            <consortium name="Tick Genome and Microbiome Consortium (TIGMIC)"/>
            <person name="Jia N."/>
            <person name="Wang J."/>
            <person name="Shi W."/>
            <person name="Du L."/>
            <person name="Sun Y."/>
            <person name="Zhan W."/>
            <person name="Jiang J.F."/>
            <person name="Wang Q."/>
            <person name="Zhang B."/>
            <person name="Ji P."/>
            <person name="Bell-Sakyi L."/>
            <person name="Cui X.M."/>
            <person name="Yuan T.T."/>
            <person name="Jiang B.G."/>
            <person name="Yang W.F."/>
            <person name="Lam T.T."/>
            <person name="Chang Q.C."/>
            <person name="Ding S.J."/>
            <person name="Wang X.J."/>
            <person name="Zhu J.G."/>
            <person name="Ruan X.D."/>
            <person name="Zhao L."/>
            <person name="Wei J.T."/>
            <person name="Ye R.Z."/>
            <person name="Que T.C."/>
            <person name="Du C.H."/>
            <person name="Zhou Y.H."/>
            <person name="Cheng J.X."/>
            <person name="Dai P.F."/>
            <person name="Guo W.B."/>
            <person name="Han X.H."/>
            <person name="Huang E.J."/>
            <person name="Li L.F."/>
            <person name="Wei W."/>
            <person name="Gao Y.C."/>
            <person name="Liu J.Z."/>
            <person name="Shao H.Z."/>
            <person name="Wang X."/>
            <person name="Wang C.C."/>
            <person name="Yang T.C."/>
            <person name="Huo Q.B."/>
            <person name="Li W."/>
            <person name="Chen H.Y."/>
            <person name="Chen S.E."/>
            <person name="Zhou L.G."/>
            <person name="Ni X.B."/>
            <person name="Tian J.H."/>
            <person name="Sheng Y."/>
            <person name="Liu T."/>
            <person name="Pan Y.S."/>
            <person name="Xia L.Y."/>
            <person name="Li J."/>
            <person name="Zhao F."/>
            <person name="Cao W.C."/>
        </authorList>
    </citation>
    <scope>NUCLEOTIDE SEQUENCE [LARGE SCALE GENOMIC DNA]</scope>
    <source>
        <strain evidence="2">HaeL-2018</strain>
    </source>
</reference>
<accession>A0A9J6FB10</accession>
<sequence length="126" mass="14648">MPKKEDKIRNTSCQENQIENPSCASPVGESKIDEQISQLNAESEKIEEAALLRKIYNLRPKRKATILQCFEAANRKSPKGMRYSSEWFLECVIMRMKSASLYEHVRKEKKSHASQPHLPEEFHEEV</sequence>
<evidence type="ECO:0000256" key="1">
    <source>
        <dbReference type="SAM" id="MobiDB-lite"/>
    </source>
</evidence>
<protein>
    <submittedName>
        <fullName evidence="2">Uncharacterized protein</fullName>
    </submittedName>
</protein>
<keyword evidence="3" id="KW-1185">Reference proteome</keyword>
<dbReference type="Proteomes" id="UP000821853">
    <property type="component" value="Chromosome 1"/>
</dbReference>
<gene>
    <name evidence="2" type="ORF">HPB48_005769</name>
</gene>
<proteinExistence type="predicted"/>
<feature type="region of interest" description="Disordered" evidence="1">
    <location>
        <begin position="1"/>
        <end position="29"/>
    </location>
</feature>
<evidence type="ECO:0000313" key="2">
    <source>
        <dbReference type="EMBL" id="KAH9359947.1"/>
    </source>
</evidence>
<organism evidence="2 3">
    <name type="scientific">Haemaphysalis longicornis</name>
    <name type="common">Bush tick</name>
    <dbReference type="NCBI Taxonomy" id="44386"/>
    <lineage>
        <taxon>Eukaryota</taxon>
        <taxon>Metazoa</taxon>
        <taxon>Ecdysozoa</taxon>
        <taxon>Arthropoda</taxon>
        <taxon>Chelicerata</taxon>
        <taxon>Arachnida</taxon>
        <taxon>Acari</taxon>
        <taxon>Parasitiformes</taxon>
        <taxon>Ixodida</taxon>
        <taxon>Ixodoidea</taxon>
        <taxon>Ixodidae</taxon>
        <taxon>Haemaphysalinae</taxon>
        <taxon>Haemaphysalis</taxon>
    </lineage>
</organism>
<dbReference type="EMBL" id="JABSTR010000001">
    <property type="protein sequence ID" value="KAH9359947.1"/>
    <property type="molecule type" value="Genomic_DNA"/>
</dbReference>
<dbReference type="OrthoDB" id="7700519at2759"/>
<dbReference type="VEuPathDB" id="VectorBase:HLOH_049580"/>
<dbReference type="AlphaFoldDB" id="A0A9J6FB10"/>
<comment type="caution">
    <text evidence="2">The sequence shown here is derived from an EMBL/GenBank/DDBJ whole genome shotgun (WGS) entry which is preliminary data.</text>
</comment>